<dbReference type="CDD" id="cd00755">
    <property type="entry name" value="YgdL_like"/>
    <property type="match status" value="1"/>
</dbReference>
<proteinExistence type="predicted"/>
<dbReference type="Proteomes" id="UP000832034">
    <property type="component" value="Chromosome"/>
</dbReference>
<dbReference type="PANTHER" id="PTHR43267">
    <property type="entry name" value="TRNA THREONYLCARBAMOYLADENOSINE DEHYDRATASE"/>
    <property type="match status" value="1"/>
</dbReference>
<dbReference type="RefSeq" id="WP_019957028.1">
    <property type="nucleotide sequence ID" value="NZ_CP091512.1"/>
</dbReference>
<reference evidence="2" key="1">
    <citation type="submission" date="2021-12" db="EMBL/GenBank/DDBJ databases">
        <authorList>
            <person name="Veyrier F.J."/>
        </authorList>
    </citation>
    <scope>NUCLEOTIDE SEQUENCE</scope>
    <source>
        <strain evidence="2">SAG 1488-6</strain>
    </source>
</reference>
<feature type="domain" description="THIF-type NAD/FAD binding fold" evidence="1">
    <location>
        <begin position="17"/>
        <end position="156"/>
    </location>
</feature>
<gene>
    <name evidence="2" type="ORF">LVJ81_01250</name>
</gene>
<dbReference type="InterPro" id="IPR000594">
    <property type="entry name" value="ThiF_NAD_FAD-bd"/>
</dbReference>
<evidence type="ECO:0000313" key="2">
    <source>
        <dbReference type="EMBL" id="UOO92703.1"/>
    </source>
</evidence>
<dbReference type="InterPro" id="IPR045886">
    <property type="entry name" value="ThiF/MoeB/HesA"/>
</dbReference>
<dbReference type="Gene3D" id="3.40.50.720">
    <property type="entry name" value="NAD(P)-binding Rossmann-like Domain"/>
    <property type="match status" value="1"/>
</dbReference>
<dbReference type="InterPro" id="IPR035985">
    <property type="entry name" value="Ubiquitin-activating_enz"/>
</dbReference>
<keyword evidence="3" id="KW-1185">Reference proteome</keyword>
<dbReference type="PANTHER" id="PTHR43267:SF1">
    <property type="entry name" value="TRNA THREONYLCARBAMOYLADENOSINE DEHYDRATASE"/>
    <property type="match status" value="1"/>
</dbReference>
<evidence type="ECO:0000313" key="3">
    <source>
        <dbReference type="Proteomes" id="UP000832034"/>
    </source>
</evidence>
<protein>
    <submittedName>
        <fullName evidence="2">tRNA threonylcarbamoyladenosine dehydratase</fullName>
    </submittedName>
</protein>
<dbReference type="SUPFAM" id="SSF69572">
    <property type="entry name" value="Activating enzymes of the ubiquitin-like proteins"/>
    <property type="match status" value="1"/>
</dbReference>
<evidence type="ECO:0000259" key="1">
    <source>
        <dbReference type="Pfam" id="PF00899"/>
    </source>
</evidence>
<sequence length="257" mass="27969">MDTQTNPNRRFGGIERLYGTASWQKLQQAHVTIVGVGGVGSWVVEALARSGVGQLTLIDLDNVAESNTNRQLPAVTPLFGMPKVEALKQRVFDINPECQVHIIEDFVDEDNISTLFAQNVDFVVDAIDQVRVKAAMAAWFVRHKQAFIVSGAAGGQRHPEHIRVADLSAVKNDKLLSNLRYTLRKRHGFSRDTDKKMKVPCVYSLETVMPPQNDGACDLNGSQGLSCAGYGASMLVTASVGLQCAHAAIEHIVSASQ</sequence>
<dbReference type="Pfam" id="PF00899">
    <property type="entry name" value="ThiF"/>
    <property type="match status" value="1"/>
</dbReference>
<name>A0ABY4EDH1_VITST</name>
<accession>A0ABY4EDH1</accession>
<organism evidence="2 3">
    <name type="scientific">Vitreoscilla stercoraria</name>
    <dbReference type="NCBI Taxonomy" id="61"/>
    <lineage>
        <taxon>Bacteria</taxon>
        <taxon>Pseudomonadati</taxon>
        <taxon>Pseudomonadota</taxon>
        <taxon>Betaproteobacteria</taxon>
        <taxon>Neisseriales</taxon>
        <taxon>Neisseriaceae</taxon>
        <taxon>Vitreoscilla</taxon>
    </lineage>
</organism>
<reference evidence="2" key="2">
    <citation type="journal article" date="2022" name="Res Sq">
        <title>Evolution of multicellular longitudinally dividing oral cavity symbionts (Neisseriaceae).</title>
        <authorList>
            <person name="Nyongesa S."/>
            <person name="Weber P."/>
            <person name="Bernet E."/>
            <person name="Pullido F."/>
            <person name="Nieckarz M."/>
            <person name="Delaby M."/>
            <person name="Nieves C."/>
            <person name="Viehboeck T."/>
            <person name="Krause N."/>
            <person name="Rivera-Millot A."/>
            <person name="Nakamura A."/>
            <person name="Vischer N."/>
            <person name="VanNieuwenhze M."/>
            <person name="Brun Y."/>
            <person name="Cava F."/>
            <person name="Bulgheresi S."/>
            <person name="Veyrier F."/>
        </authorList>
    </citation>
    <scope>NUCLEOTIDE SEQUENCE</scope>
    <source>
        <strain evidence="2">SAG 1488-6</strain>
    </source>
</reference>
<dbReference type="EMBL" id="CP091512">
    <property type="protein sequence ID" value="UOO92703.1"/>
    <property type="molecule type" value="Genomic_DNA"/>
</dbReference>